<proteinExistence type="predicted"/>
<dbReference type="AlphaFoldDB" id="A0A2S8FZI0"/>
<reference evidence="1 2" key="1">
    <citation type="submission" date="2018-02" db="EMBL/GenBank/DDBJ databases">
        <title>Comparative genomes isolates from brazilian mangrove.</title>
        <authorList>
            <person name="Araujo J.E."/>
            <person name="Taketani R.G."/>
            <person name="Silva M.C.P."/>
            <person name="Loureco M.V."/>
            <person name="Andreote F.D."/>
        </authorList>
    </citation>
    <scope>NUCLEOTIDE SEQUENCE [LARGE SCALE GENOMIC DNA]</scope>
    <source>
        <strain evidence="1 2">Hex-1 MGV</strain>
    </source>
</reference>
<dbReference type="RefSeq" id="WP_105328856.1">
    <property type="nucleotide sequence ID" value="NZ_PUHY01000005.1"/>
</dbReference>
<dbReference type="Proteomes" id="UP000238322">
    <property type="component" value="Unassembled WGS sequence"/>
</dbReference>
<gene>
    <name evidence="1" type="ORF">C5Y83_06585</name>
</gene>
<name>A0A2S8FZI0_9BACT</name>
<dbReference type="EMBL" id="PUHY01000005">
    <property type="protein sequence ID" value="PQO37607.1"/>
    <property type="molecule type" value="Genomic_DNA"/>
</dbReference>
<evidence type="ECO:0000313" key="2">
    <source>
        <dbReference type="Proteomes" id="UP000238322"/>
    </source>
</evidence>
<comment type="caution">
    <text evidence="1">The sequence shown here is derived from an EMBL/GenBank/DDBJ whole genome shotgun (WGS) entry which is preliminary data.</text>
</comment>
<accession>A0A2S8FZI0</accession>
<evidence type="ECO:0000313" key="1">
    <source>
        <dbReference type="EMBL" id="PQO37607.1"/>
    </source>
</evidence>
<dbReference type="OrthoDB" id="573182at2"/>
<sequence length="71" mass="8191">MSLNWMEVWADLSLSPPYVLIVKSTPHMQGRCIVLDPHEDGKQVSNAESYEAAKLWLLEDEYERLGTRVDE</sequence>
<protein>
    <submittedName>
        <fullName evidence="1">Uncharacterized protein</fullName>
    </submittedName>
</protein>
<organism evidence="1 2">
    <name type="scientific">Blastopirellula marina</name>
    <dbReference type="NCBI Taxonomy" id="124"/>
    <lineage>
        <taxon>Bacteria</taxon>
        <taxon>Pseudomonadati</taxon>
        <taxon>Planctomycetota</taxon>
        <taxon>Planctomycetia</taxon>
        <taxon>Pirellulales</taxon>
        <taxon>Pirellulaceae</taxon>
        <taxon>Blastopirellula</taxon>
    </lineage>
</organism>